<comment type="caution">
    <text evidence="2">The sequence shown here is derived from an EMBL/GenBank/DDBJ whole genome shotgun (WGS) entry which is preliminary data.</text>
</comment>
<organism evidence="2 3">
    <name type="scientific">Nocardia terrae</name>
    <dbReference type="NCBI Taxonomy" id="2675851"/>
    <lineage>
        <taxon>Bacteria</taxon>
        <taxon>Bacillati</taxon>
        <taxon>Actinomycetota</taxon>
        <taxon>Actinomycetes</taxon>
        <taxon>Mycobacteriales</taxon>
        <taxon>Nocardiaceae</taxon>
        <taxon>Nocardia</taxon>
    </lineage>
</organism>
<dbReference type="GO" id="GO:0016491">
    <property type="term" value="F:oxidoreductase activity"/>
    <property type="evidence" value="ECO:0007669"/>
    <property type="project" value="InterPro"/>
</dbReference>
<evidence type="ECO:0000313" key="3">
    <source>
        <dbReference type="Proteomes" id="UP000466794"/>
    </source>
</evidence>
<feature type="transmembrane region" description="Helical" evidence="1">
    <location>
        <begin position="93"/>
        <end position="111"/>
    </location>
</feature>
<dbReference type="InterPro" id="IPR012349">
    <property type="entry name" value="Split_barrel_FMN-bd"/>
</dbReference>
<dbReference type="Gene3D" id="2.30.110.10">
    <property type="entry name" value="Electron Transport, Fmn-binding Protein, Chain A"/>
    <property type="match status" value="1"/>
</dbReference>
<keyword evidence="3" id="KW-1185">Reference proteome</keyword>
<keyword evidence="1" id="KW-0812">Transmembrane</keyword>
<dbReference type="AlphaFoldDB" id="A0A7K1VBQ7"/>
<dbReference type="Proteomes" id="UP000466794">
    <property type="component" value="Unassembled WGS sequence"/>
</dbReference>
<accession>A0A7K1VBQ7</accession>
<keyword evidence="1" id="KW-1133">Transmembrane helix</keyword>
<gene>
    <name evidence="2" type="ORF">GPX89_42825</name>
</gene>
<protein>
    <submittedName>
        <fullName evidence="2">Nitroreductase family deazaflavin-dependent oxidoreductase</fullName>
    </submittedName>
</protein>
<sequence>MGRSPWVSLGASPGAALAIYGRLPIVYGQTPIVVLCLLRETRIMNSTKNLHATTGTRSRGIKAVGGLGGVLIAMHLGIAVFGAAALWDWLGGLLAGLFLVAFAIVHVVGGARLGHNLVGRAVAALLRAGVSLGPVAQLTVTGRQSGLPRTNPVDVFGSGDRRWIVATHSGEAQWVRNLRAAGRASLGTGSARADFTAVELPTDAATQILKDVVGPRLSRPFGGLVLRRTLSLGRRATPADFARTAATHPVFELTPQS</sequence>
<dbReference type="InterPro" id="IPR004378">
    <property type="entry name" value="F420H2_quin_Rdtase"/>
</dbReference>
<evidence type="ECO:0000313" key="2">
    <source>
        <dbReference type="EMBL" id="MVU83951.1"/>
    </source>
</evidence>
<evidence type="ECO:0000256" key="1">
    <source>
        <dbReference type="SAM" id="Phobius"/>
    </source>
</evidence>
<feature type="transmembrane region" description="Helical" evidence="1">
    <location>
        <begin position="15"/>
        <end position="38"/>
    </location>
</feature>
<reference evidence="2 3" key="1">
    <citation type="submission" date="2019-12" db="EMBL/GenBank/DDBJ databases">
        <title>Nocardia sp. nov. ET3-3 isolated from soil.</title>
        <authorList>
            <person name="Kanchanasin P."/>
            <person name="Tanasupawat S."/>
            <person name="Yuki M."/>
            <person name="Kudo T."/>
        </authorList>
    </citation>
    <scope>NUCLEOTIDE SEQUENCE [LARGE SCALE GENOMIC DNA]</scope>
    <source>
        <strain evidence="2 3">ET3-3</strain>
    </source>
</reference>
<dbReference type="NCBIfam" id="TIGR00026">
    <property type="entry name" value="hi_GC_TIGR00026"/>
    <property type="match status" value="1"/>
</dbReference>
<name>A0A7K1VBQ7_9NOCA</name>
<proteinExistence type="predicted"/>
<dbReference type="Pfam" id="PF04075">
    <property type="entry name" value="F420H2_quin_red"/>
    <property type="match status" value="1"/>
</dbReference>
<keyword evidence="1" id="KW-0472">Membrane</keyword>
<dbReference type="EMBL" id="WRPP01000016">
    <property type="protein sequence ID" value="MVU83951.1"/>
    <property type="molecule type" value="Genomic_DNA"/>
</dbReference>
<feature type="transmembrane region" description="Helical" evidence="1">
    <location>
        <begin position="64"/>
        <end position="87"/>
    </location>
</feature>